<dbReference type="GO" id="GO:0030682">
    <property type="term" value="P:symbiont-mediated perturbation of host defenses"/>
    <property type="evidence" value="ECO:0007669"/>
    <property type="project" value="InterPro"/>
</dbReference>
<proteinExistence type="predicted"/>
<evidence type="ECO:0000313" key="2">
    <source>
        <dbReference type="EnsemblMetazoa" id="ISCW014953-PA"/>
    </source>
</evidence>
<dbReference type="EnsemblMetazoa" id="ISCW014953-RA">
    <property type="protein sequence ID" value="ISCW014953-PA"/>
    <property type="gene ID" value="ISCW014953"/>
</dbReference>
<dbReference type="HOGENOM" id="CLU_1405719_0_0_1"/>
<accession>B7QK12</accession>
<dbReference type="InterPro" id="IPR002970">
    <property type="entry name" value="Tick_his-bd"/>
</dbReference>
<dbReference type="InParanoid" id="B7QK12"/>
<dbReference type="EMBL" id="ABJB010645759">
    <property type="status" value="NOT_ANNOTATED_CDS"/>
    <property type="molecule type" value="Genomic_DNA"/>
</dbReference>
<dbReference type="EMBL" id="ABJB010324856">
    <property type="status" value="NOT_ANNOTATED_CDS"/>
    <property type="molecule type" value="Genomic_DNA"/>
</dbReference>
<gene>
    <name evidence="1" type="ORF">IscW_ISCW014953</name>
</gene>
<dbReference type="GO" id="GO:0043176">
    <property type="term" value="F:amine binding"/>
    <property type="evidence" value="ECO:0007669"/>
    <property type="project" value="InterPro"/>
</dbReference>
<dbReference type="VEuPathDB" id="VectorBase:ISCP_031531"/>
<dbReference type="VEuPathDB" id="VectorBase:ISCW014953"/>
<dbReference type="VEuPathDB" id="VectorBase:ISCP_010315"/>
<dbReference type="EMBL" id="DS956095">
    <property type="protein sequence ID" value="EEC19184.1"/>
    <property type="molecule type" value="Genomic_DNA"/>
</dbReference>
<dbReference type="InterPro" id="IPR012674">
    <property type="entry name" value="Calycin"/>
</dbReference>
<reference evidence="1 3" key="1">
    <citation type="submission" date="2008-03" db="EMBL/GenBank/DDBJ databases">
        <title>Annotation of Ixodes scapularis.</title>
        <authorList>
            <consortium name="Ixodes scapularis Genome Project Consortium"/>
            <person name="Caler E."/>
            <person name="Hannick L.I."/>
            <person name="Bidwell S."/>
            <person name="Joardar V."/>
            <person name="Thiagarajan M."/>
            <person name="Amedeo P."/>
            <person name="Galinsky K.J."/>
            <person name="Schobel S."/>
            <person name="Inman J."/>
            <person name="Hostetler J."/>
            <person name="Miller J."/>
            <person name="Hammond M."/>
            <person name="Megy K."/>
            <person name="Lawson D."/>
            <person name="Kodira C."/>
            <person name="Sutton G."/>
            <person name="Meyer J."/>
            <person name="Hill C.A."/>
            <person name="Birren B."/>
            <person name="Nene V."/>
            <person name="Collins F."/>
            <person name="Alarcon-Chaidez F."/>
            <person name="Wikel S."/>
            <person name="Strausberg R."/>
        </authorList>
    </citation>
    <scope>NUCLEOTIDE SEQUENCE [LARGE SCALE GENOMIC DNA]</scope>
    <source>
        <strain evidence="3">Wikel</strain>
        <strain evidence="1">Wikel colony</strain>
    </source>
</reference>
<dbReference type="VEuPathDB" id="VectorBase:ISCI014953"/>
<dbReference type="EMBL" id="ABJB010131909">
    <property type="status" value="NOT_ANNOTATED_CDS"/>
    <property type="molecule type" value="Genomic_DNA"/>
</dbReference>
<keyword evidence="3" id="KW-1185">Reference proteome</keyword>
<dbReference type="Proteomes" id="UP000001555">
    <property type="component" value="Unassembled WGS sequence"/>
</dbReference>
<dbReference type="OrthoDB" id="6481507at2759"/>
<dbReference type="EMBL" id="ABJB010747016">
    <property type="status" value="NOT_ANNOTATED_CDS"/>
    <property type="molecule type" value="Genomic_DNA"/>
</dbReference>
<sequence>AKEPPDDGWKTNTPTINVAHSTMARALLISTIAATALLLPWCRGASPPYPELNPALSKYQDATKCLPITEKWYIVYRNYESDPLFGGKAQCGKFSSLGPEEDGGFAMKLQFKHWSMTRSEDCRPLRSDTTMARMGFFGLMAAIVLLSPLCNGSGPPYPELNPALGKYQNALMATFHLRYLLLDDYLLEAAFIVD</sequence>
<organism>
    <name type="scientific">Ixodes scapularis</name>
    <name type="common">Black-legged tick</name>
    <name type="synonym">Deer tick</name>
    <dbReference type="NCBI Taxonomy" id="6945"/>
    <lineage>
        <taxon>Eukaryota</taxon>
        <taxon>Metazoa</taxon>
        <taxon>Ecdysozoa</taxon>
        <taxon>Arthropoda</taxon>
        <taxon>Chelicerata</taxon>
        <taxon>Arachnida</taxon>
        <taxon>Acari</taxon>
        <taxon>Parasitiformes</taxon>
        <taxon>Ixodida</taxon>
        <taxon>Ixodoidea</taxon>
        <taxon>Ixodidae</taxon>
        <taxon>Ixodinae</taxon>
        <taxon>Ixodes</taxon>
    </lineage>
</organism>
<name>B7QK12_IXOSC</name>
<feature type="non-terminal residue" evidence="1">
    <location>
        <position position="194"/>
    </location>
</feature>
<evidence type="ECO:0000313" key="3">
    <source>
        <dbReference type="Proteomes" id="UP000001555"/>
    </source>
</evidence>
<feature type="non-terminal residue" evidence="1">
    <location>
        <position position="1"/>
    </location>
</feature>
<dbReference type="EMBL" id="ABJB010584434">
    <property type="status" value="NOT_ANNOTATED_CDS"/>
    <property type="molecule type" value="Genomic_DNA"/>
</dbReference>
<protein>
    <submittedName>
        <fullName evidence="1 2">Uncharacterized protein</fullName>
    </submittedName>
</protein>
<dbReference type="EMBL" id="ABJB010602648">
    <property type="status" value="NOT_ANNOTATED_CDS"/>
    <property type="molecule type" value="Genomic_DNA"/>
</dbReference>
<evidence type="ECO:0000313" key="1">
    <source>
        <dbReference type="EMBL" id="EEC19184.1"/>
    </source>
</evidence>
<dbReference type="SUPFAM" id="SSF50814">
    <property type="entry name" value="Lipocalins"/>
    <property type="match status" value="1"/>
</dbReference>
<reference evidence="2" key="2">
    <citation type="submission" date="2020-05" db="UniProtKB">
        <authorList>
            <consortium name="EnsemblMetazoa"/>
        </authorList>
    </citation>
    <scope>IDENTIFICATION</scope>
    <source>
        <strain evidence="2">wikel</strain>
    </source>
</reference>
<dbReference type="EMBL" id="ABJB010625178">
    <property type="status" value="NOT_ANNOTATED_CDS"/>
    <property type="molecule type" value="Genomic_DNA"/>
</dbReference>
<dbReference type="AlphaFoldDB" id="B7QK12"/>
<dbReference type="EMBL" id="ABJB011086388">
    <property type="status" value="NOT_ANNOTATED_CDS"/>
    <property type="molecule type" value="Genomic_DNA"/>
</dbReference>
<dbReference type="EMBL" id="ABJB010463813">
    <property type="status" value="NOT_ANNOTATED_CDS"/>
    <property type="molecule type" value="Genomic_DNA"/>
</dbReference>
<dbReference type="Pfam" id="PF02098">
    <property type="entry name" value="His_binding"/>
    <property type="match status" value="1"/>
</dbReference>
<dbReference type="Gene3D" id="2.40.128.20">
    <property type="match status" value="1"/>
</dbReference>
<dbReference type="PaxDb" id="6945-B7QK12"/>
<dbReference type="EMBL" id="ABJB010931157">
    <property type="status" value="NOT_ANNOTATED_CDS"/>
    <property type="molecule type" value="Genomic_DNA"/>
</dbReference>